<comment type="caution">
    <text evidence="3">The sequence shown here is derived from an EMBL/GenBank/DDBJ whole genome shotgun (WGS) entry which is preliminary data.</text>
</comment>
<sequence>MPPTRNAAGPGRVQRARRPAAEATRGARRADETDIELGQRLWQLRLHRGVTRREAAERLGVTAQQVQKYELGQDRLSIGRLVRLAALLETPLPVLIDGLGEQDGTAEPALERAQRHAESCALMQSFALIDHGELREMVLNLADRLARLPAGESGSMPASTPRR</sequence>
<dbReference type="CDD" id="cd00093">
    <property type="entry name" value="HTH_XRE"/>
    <property type="match status" value="1"/>
</dbReference>
<dbReference type="SMART" id="SM00530">
    <property type="entry name" value="HTH_XRE"/>
    <property type="match status" value="1"/>
</dbReference>
<dbReference type="Gene3D" id="1.10.260.40">
    <property type="entry name" value="lambda repressor-like DNA-binding domains"/>
    <property type="match status" value="1"/>
</dbReference>
<dbReference type="PANTHER" id="PTHR43236">
    <property type="entry name" value="ANTITOXIN HIGA1"/>
    <property type="match status" value="1"/>
</dbReference>
<dbReference type="GO" id="GO:0003677">
    <property type="term" value="F:DNA binding"/>
    <property type="evidence" value="ECO:0007669"/>
    <property type="project" value="InterPro"/>
</dbReference>
<feature type="region of interest" description="Disordered" evidence="1">
    <location>
        <begin position="1"/>
        <end position="31"/>
    </location>
</feature>
<name>A0A840ACQ8_9PROT</name>
<evidence type="ECO:0000259" key="2">
    <source>
        <dbReference type="PROSITE" id="PS50943"/>
    </source>
</evidence>
<accession>A0A840ACQ8</accession>
<feature type="domain" description="HTH cro/C1-type" evidence="2">
    <location>
        <begin position="41"/>
        <end position="95"/>
    </location>
</feature>
<dbReference type="InterPro" id="IPR052345">
    <property type="entry name" value="Rad_response_metalloprotease"/>
</dbReference>
<dbReference type="Pfam" id="PF01381">
    <property type="entry name" value="HTH_3"/>
    <property type="match status" value="1"/>
</dbReference>
<evidence type="ECO:0000256" key="1">
    <source>
        <dbReference type="SAM" id="MobiDB-lite"/>
    </source>
</evidence>
<proteinExistence type="predicted"/>
<dbReference type="EMBL" id="JACIDJ010000005">
    <property type="protein sequence ID" value="MBB3899359.1"/>
    <property type="molecule type" value="Genomic_DNA"/>
</dbReference>
<dbReference type="AlphaFoldDB" id="A0A840ACQ8"/>
<dbReference type="InterPro" id="IPR010982">
    <property type="entry name" value="Lambda_DNA-bd_dom_sf"/>
</dbReference>
<dbReference type="PANTHER" id="PTHR43236:SF2">
    <property type="entry name" value="BLL0069 PROTEIN"/>
    <property type="match status" value="1"/>
</dbReference>
<dbReference type="SUPFAM" id="SSF47413">
    <property type="entry name" value="lambda repressor-like DNA-binding domains"/>
    <property type="match status" value="1"/>
</dbReference>
<organism evidence="3 4">
    <name type="scientific">Roseococcus suduntuyensis</name>
    <dbReference type="NCBI Taxonomy" id="455361"/>
    <lineage>
        <taxon>Bacteria</taxon>
        <taxon>Pseudomonadati</taxon>
        <taxon>Pseudomonadota</taxon>
        <taxon>Alphaproteobacteria</taxon>
        <taxon>Acetobacterales</taxon>
        <taxon>Roseomonadaceae</taxon>
        <taxon>Roseococcus</taxon>
    </lineage>
</organism>
<keyword evidence="4" id="KW-1185">Reference proteome</keyword>
<dbReference type="InterPro" id="IPR001387">
    <property type="entry name" value="Cro/C1-type_HTH"/>
</dbReference>
<evidence type="ECO:0000313" key="3">
    <source>
        <dbReference type="EMBL" id="MBB3899359.1"/>
    </source>
</evidence>
<dbReference type="PROSITE" id="PS50943">
    <property type="entry name" value="HTH_CROC1"/>
    <property type="match status" value="1"/>
</dbReference>
<protein>
    <submittedName>
        <fullName evidence="3">Transcriptional regulator with XRE-family HTH domain</fullName>
    </submittedName>
</protein>
<evidence type="ECO:0000313" key="4">
    <source>
        <dbReference type="Proteomes" id="UP000553193"/>
    </source>
</evidence>
<reference evidence="3 4" key="1">
    <citation type="submission" date="2020-08" db="EMBL/GenBank/DDBJ databases">
        <title>Genomic Encyclopedia of Type Strains, Phase IV (KMG-IV): sequencing the most valuable type-strain genomes for metagenomic binning, comparative biology and taxonomic classification.</title>
        <authorList>
            <person name="Goeker M."/>
        </authorList>
    </citation>
    <scope>NUCLEOTIDE SEQUENCE [LARGE SCALE GENOMIC DNA]</scope>
    <source>
        <strain evidence="3 4">DSM 19979</strain>
    </source>
</reference>
<dbReference type="Proteomes" id="UP000553193">
    <property type="component" value="Unassembled WGS sequence"/>
</dbReference>
<gene>
    <name evidence="3" type="ORF">GGQ83_002811</name>
</gene>